<proteinExistence type="predicted"/>
<keyword evidence="4" id="KW-0812">Transmembrane</keyword>
<evidence type="ECO:0000256" key="1">
    <source>
        <dbReference type="ARBA" id="ARBA00023015"/>
    </source>
</evidence>
<dbReference type="SMART" id="SM00342">
    <property type="entry name" value="HTH_ARAC"/>
    <property type="match status" value="1"/>
</dbReference>
<evidence type="ECO:0000259" key="5">
    <source>
        <dbReference type="PROSITE" id="PS01124"/>
    </source>
</evidence>
<dbReference type="GO" id="GO:0003700">
    <property type="term" value="F:DNA-binding transcription factor activity"/>
    <property type="evidence" value="ECO:0007669"/>
    <property type="project" value="InterPro"/>
</dbReference>
<gene>
    <name evidence="6" type="ORF">BC351_13905</name>
</gene>
<evidence type="ECO:0000313" key="7">
    <source>
        <dbReference type="Proteomes" id="UP000190626"/>
    </source>
</evidence>
<keyword evidence="2" id="KW-0238">DNA-binding</keyword>
<dbReference type="Pfam" id="PF12833">
    <property type="entry name" value="HTH_18"/>
    <property type="match status" value="1"/>
</dbReference>
<keyword evidence="4" id="KW-1133">Transmembrane helix</keyword>
<dbReference type="InterPro" id="IPR018060">
    <property type="entry name" value="HTH_AraC"/>
</dbReference>
<evidence type="ECO:0000256" key="3">
    <source>
        <dbReference type="ARBA" id="ARBA00023163"/>
    </source>
</evidence>
<dbReference type="PANTHER" id="PTHR43280">
    <property type="entry name" value="ARAC-FAMILY TRANSCRIPTIONAL REGULATOR"/>
    <property type="match status" value="1"/>
</dbReference>
<accession>A0A1V4H5V4</accession>
<evidence type="ECO:0000256" key="2">
    <source>
        <dbReference type="ARBA" id="ARBA00023125"/>
    </source>
</evidence>
<name>A0A1V4H5V4_9BACL</name>
<dbReference type="STRING" id="1469647.BC351_13905"/>
<evidence type="ECO:0000256" key="4">
    <source>
        <dbReference type="SAM" id="Phobius"/>
    </source>
</evidence>
<comment type="caution">
    <text evidence="6">The sequence shown here is derived from an EMBL/GenBank/DDBJ whole genome shotgun (WGS) entry which is preliminary data.</text>
</comment>
<evidence type="ECO:0000313" key="6">
    <source>
        <dbReference type="EMBL" id="OPH46586.1"/>
    </source>
</evidence>
<organism evidence="6 7">
    <name type="scientific">Paenibacillus ferrarius</name>
    <dbReference type="NCBI Taxonomy" id="1469647"/>
    <lineage>
        <taxon>Bacteria</taxon>
        <taxon>Bacillati</taxon>
        <taxon>Bacillota</taxon>
        <taxon>Bacilli</taxon>
        <taxon>Bacillales</taxon>
        <taxon>Paenibacillaceae</taxon>
        <taxon>Paenibacillus</taxon>
    </lineage>
</organism>
<dbReference type="GO" id="GO:0043565">
    <property type="term" value="F:sequence-specific DNA binding"/>
    <property type="evidence" value="ECO:0007669"/>
    <property type="project" value="InterPro"/>
</dbReference>
<feature type="transmembrane region" description="Helical" evidence="4">
    <location>
        <begin position="281"/>
        <end position="299"/>
    </location>
</feature>
<protein>
    <recommendedName>
        <fullName evidence="5">HTH araC/xylS-type domain-containing protein</fullName>
    </recommendedName>
</protein>
<dbReference type="PROSITE" id="PS00041">
    <property type="entry name" value="HTH_ARAC_FAMILY_1"/>
    <property type="match status" value="1"/>
</dbReference>
<dbReference type="SUPFAM" id="SSF46689">
    <property type="entry name" value="Homeodomain-like"/>
    <property type="match status" value="2"/>
</dbReference>
<dbReference type="AlphaFoldDB" id="A0A1V4H5V4"/>
<dbReference type="OrthoDB" id="2483982at2"/>
<keyword evidence="7" id="KW-1185">Reference proteome</keyword>
<reference evidence="7" key="1">
    <citation type="submission" date="2016-07" db="EMBL/GenBank/DDBJ databases">
        <authorList>
            <person name="Florea S."/>
            <person name="Webb J.S."/>
            <person name="Jaromczyk J."/>
            <person name="Schardl C.L."/>
        </authorList>
    </citation>
    <scope>NUCLEOTIDE SEQUENCE [LARGE SCALE GENOMIC DNA]</scope>
    <source>
        <strain evidence="7">CY1</strain>
    </source>
</reference>
<dbReference type="PROSITE" id="PS01124">
    <property type="entry name" value="HTH_ARAC_FAMILY_2"/>
    <property type="match status" value="1"/>
</dbReference>
<dbReference type="PRINTS" id="PR00032">
    <property type="entry name" value="HTHARAC"/>
</dbReference>
<feature type="domain" description="HTH araC/xylS-type" evidence="5">
    <location>
        <begin position="642"/>
        <end position="741"/>
    </location>
</feature>
<dbReference type="Gene3D" id="1.10.10.60">
    <property type="entry name" value="Homeodomain-like"/>
    <property type="match status" value="2"/>
</dbReference>
<keyword evidence="4" id="KW-0472">Membrane</keyword>
<dbReference type="RefSeq" id="WP_079421353.1">
    <property type="nucleotide sequence ID" value="NZ_MBTG01000073.1"/>
</dbReference>
<dbReference type="PANTHER" id="PTHR43280:SF2">
    <property type="entry name" value="HTH-TYPE TRANSCRIPTIONAL REGULATOR EXSA"/>
    <property type="match status" value="1"/>
</dbReference>
<dbReference type="InterPro" id="IPR018062">
    <property type="entry name" value="HTH_AraC-typ_CS"/>
</dbReference>
<sequence>MKIITRIKMPLLFPMLSLLFMILLTFTLFMSYEYSKQATADVNTFSLAKMRHSYQNTLFTFDTIRSFGVSTYQDTAISYWLISDQRDPLSDADAFNAASRFASLQPFIHSIYLVNTKTRKVIDTSTSLKDFNTFQDQGIIRKILEDRPSYISYFNHAVGNETYIGMIMPNTPSTNSGYLVILLNKDQLQKFLLQNEDTVGLQINITDKNKQIMLGESISNVALTDTYYQAPDKPFQPIEYKLGKDKRKISSAELPIEQWVMHFVVDENFLTKNINKFKQKLAFWCVVLLILMLLLFIWSSRRTLSPFRKLSAELQNKLGLHSIQQSGADADIIRSGFTFLMDSLQNMNHSLKDYRHIAKEEFLRQWLLQGTKLEGKVHNEVSPLLAYEYLHLAILRIETYKYFVDTYNYNSRKLLKYAMGNIAQEIFNEADYTCESVDMGSDHIVLLLGARDFTEQRSKPDIKDSLENVGLQIEKWLQIRTSLALSTTLSIQDNLRQSYQDVYELSLLKFFNGENKIYCDADLEESFQQEQIYPDQIALNELIQVIKQNDAERSIALLDRLLVQLKHASYSECLFQLQMIVYSLYKAFNKVTTMKESVLEEFRADRFSSLAEAQTWIEQEILSIMETLSQNQIGGRKGELVQEIIEYVQDHLQDPLLSTDIIADHLGFSSSYLRHLFKEATQVTLADFILLQRIEQVKYLLVNTEDTLAIIASKTGFQTRSHFFSAFKKATGCTPSQYRNEFVKAN</sequence>
<keyword evidence="3" id="KW-0804">Transcription</keyword>
<dbReference type="EMBL" id="MBTG01000073">
    <property type="protein sequence ID" value="OPH46586.1"/>
    <property type="molecule type" value="Genomic_DNA"/>
</dbReference>
<keyword evidence="1" id="KW-0805">Transcription regulation</keyword>
<dbReference type="InterPro" id="IPR009057">
    <property type="entry name" value="Homeodomain-like_sf"/>
</dbReference>
<dbReference type="InterPro" id="IPR020449">
    <property type="entry name" value="Tscrpt_reg_AraC-type_HTH"/>
</dbReference>
<dbReference type="Proteomes" id="UP000190626">
    <property type="component" value="Unassembled WGS sequence"/>
</dbReference>